<feature type="transmembrane region" description="Helical" evidence="1">
    <location>
        <begin position="135"/>
        <end position="154"/>
    </location>
</feature>
<dbReference type="RefSeq" id="WP_172343766.1">
    <property type="nucleotide sequence ID" value="NZ_CASYYZ010000088.1"/>
</dbReference>
<name>A0ABX2AYE5_9BACT</name>
<dbReference type="EMBL" id="JABKKJ010000002">
    <property type="protein sequence ID" value="NPE24264.1"/>
    <property type="molecule type" value="Genomic_DNA"/>
</dbReference>
<reference evidence="2 3" key="1">
    <citation type="submission" date="2020-05" db="EMBL/GenBank/DDBJ databases">
        <title>Distinct polysaccharide utilization as determinants for interspecies competition between intestinal Prevotella spp.</title>
        <authorList>
            <person name="Galvez E.J.C."/>
            <person name="Iljazovic A."/>
            <person name="Strowig T."/>
        </authorList>
    </citation>
    <scope>NUCLEOTIDE SEQUENCE [LARGE SCALE GENOMIC DNA]</scope>
    <source>
        <strain evidence="2 3">PCHR</strain>
    </source>
</reference>
<keyword evidence="1" id="KW-1133">Transmembrane helix</keyword>
<evidence type="ECO:0000313" key="2">
    <source>
        <dbReference type="EMBL" id="NPE24264.1"/>
    </source>
</evidence>
<feature type="transmembrane region" description="Helical" evidence="1">
    <location>
        <begin position="199"/>
        <end position="219"/>
    </location>
</feature>
<keyword evidence="1" id="KW-0472">Membrane</keyword>
<proteinExistence type="predicted"/>
<keyword evidence="3" id="KW-1185">Reference proteome</keyword>
<protein>
    <submittedName>
        <fullName evidence="2">Uncharacterized protein</fullName>
    </submittedName>
</protein>
<dbReference type="Proteomes" id="UP000820977">
    <property type="component" value="Unassembled WGS sequence"/>
</dbReference>
<evidence type="ECO:0000256" key="1">
    <source>
        <dbReference type="SAM" id="Phobius"/>
    </source>
</evidence>
<accession>A0ABX2AYE5</accession>
<feature type="transmembrane region" description="Helical" evidence="1">
    <location>
        <begin position="67"/>
        <end position="86"/>
    </location>
</feature>
<gene>
    <name evidence="2" type="ORF">HPS54_01805</name>
</gene>
<sequence length="238" mass="26405">METVVIILMVTVCLSFMLKQAARKFRSVCTTAVVCGIFTGTMWQYAIEQSRTQIADWLADTGLMLDIAVVLSIEVIIQMAYCMLAAHMLTAGGIKKRTLRMYRALRWFPGILIFPVLFSLLVFTIFSLPGADFKLVAWSLGMIIAITIPVGSRAMRTLIPEKELRLELLFLLNAFTAILGVIATVNGRTSVEAEGDVDWSAFCGFAILLAIGIIAGMTARRLRIKRQSINKHKSILKL</sequence>
<feature type="transmembrane region" description="Helical" evidence="1">
    <location>
        <begin position="29"/>
        <end position="47"/>
    </location>
</feature>
<organism evidence="2 3">
    <name type="scientific">Xylanibacter caecicola</name>
    <dbReference type="NCBI Taxonomy" id="2736294"/>
    <lineage>
        <taxon>Bacteria</taxon>
        <taxon>Pseudomonadati</taxon>
        <taxon>Bacteroidota</taxon>
        <taxon>Bacteroidia</taxon>
        <taxon>Bacteroidales</taxon>
        <taxon>Prevotellaceae</taxon>
        <taxon>Xylanibacter</taxon>
    </lineage>
</organism>
<feature type="transmembrane region" description="Helical" evidence="1">
    <location>
        <begin position="107"/>
        <end position="129"/>
    </location>
</feature>
<feature type="transmembrane region" description="Helical" evidence="1">
    <location>
        <begin position="6"/>
        <end position="22"/>
    </location>
</feature>
<evidence type="ECO:0000313" key="3">
    <source>
        <dbReference type="Proteomes" id="UP000820977"/>
    </source>
</evidence>
<keyword evidence="1" id="KW-0812">Transmembrane</keyword>
<comment type="caution">
    <text evidence="2">The sequence shown here is derived from an EMBL/GenBank/DDBJ whole genome shotgun (WGS) entry which is preliminary data.</text>
</comment>
<feature type="transmembrane region" description="Helical" evidence="1">
    <location>
        <begin position="166"/>
        <end position="187"/>
    </location>
</feature>